<evidence type="ECO:0000256" key="4">
    <source>
        <dbReference type="ARBA" id="ARBA00022748"/>
    </source>
</evidence>
<keyword evidence="10" id="KW-1185">Reference proteome</keyword>
<dbReference type="GO" id="GO:0017004">
    <property type="term" value="P:cytochrome complex assembly"/>
    <property type="evidence" value="ECO:0007669"/>
    <property type="project" value="UniProtKB-KW"/>
</dbReference>
<keyword evidence="5 7" id="KW-1133">Transmembrane helix</keyword>
<protein>
    <submittedName>
        <fullName evidence="9">Cytochrome c-type biogenesis protein</fullName>
    </submittedName>
</protein>
<dbReference type="Proteomes" id="UP000243205">
    <property type="component" value="Unassembled WGS sequence"/>
</dbReference>
<dbReference type="Pfam" id="PF02683">
    <property type="entry name" value="DsbD_TM"/>
    <property type="match status" value="1"/>
</dbReference>
<keyword evidence="3 7" id="KW-0812">Transmembrane</keyword>
<evidence type="ECO:0000256" key="7">
    <source>
        <dbReference type="SAM" id="Phobius"/>
    </source>
</evidence>
<dbReference type="RefSeq" id="WP_092078418.1">
    <property type="nucleotide sequence ID" value="NZ_FNAQ01000008.1"/>
</dbReference>
<evidence type="ECO:0000313" key="10">
    <source>
        <dbReference type="Proteomes" id="UP000243205"/>
    </source>
</evidence>
<evidence type="ECO:0000256" key="3">
    <source>
        <dbReference type="ARBA" id="ARBA00022692"/>
    </source>
</evidence>
<keyword evidence="4" id="KW-0201">Cytochrome c-type biogenesis</keyword>
<feature type="domain" description="Cytochrome C biogenesis protein transmembrane" evidence="8">
    <location>
        <begin position="11"/>
        <end position="230"/>
    </location>
</feature>
<dbReference type="GO" id="GO:0016020">
    <property type="term" value="C:membrane"/>
    <property type="evidence" value="ECO:0007669"/>
    <property type="project" value="UniProtKB-SubCell"/>
</dbReference>
<dbReference type="InterPro" id="IPR051790">
    <property type="entry name" value="Cytochrome_c-biogenesis_DsbD"/>
</dbReference>
<evidence type="ECO:0000256" key="2">
    <source>
        <dbReference type="ARBA" id="ARBA00006143"/>
    </source>
</evidence>
<dbReference type="PANTHER" id="PTHR31272:SF4">
    <property type="entry name" value="CYTOCHROME C-TYPE BIOGENESIS PROTEIN HI_1454-RELATED"/>
    <property type="match status" value="1"/>
</dbReference>
<reference evidence="10" key="1">
    <citation type="submission" date="2016-10" db="EMBL/GenBank/DDBJ databases">
        <authorList>
            <person name="Varghese N."/>
            <person name="Submissions S."/>
        </authorList>
    </citation>
    <scope>NUCLEOTIDE SEQUENCE [LARGE SCALE GENOMIC DNA]</scope>
    <source>
        <strain evidence="10">DSM 8987</strain>
    </source>
</reference>
<keyword evidence="6 7" id="KW-0472">Membrane</keyword>
<evidence type="ECO:0000256" key="1">
    <source>
        <dbReference type="ARBA" id="ARBA00004141"/>
    </source>
</evidence>
<evidence type="ECO:0000313" key="9">
    <source>
        <dbReference type="EMBL" id="SDE34007.1"/>
    </source>
</evidence>
<dbReference type="PANTHER" id="PTHR31272">
    <property type="entry name" value="CYTOCHROME C-TYPE BIOGENESIS PROTEIN HI_1454-RELATED"/>
    <property type="match status" value="1"/>
</dbReference>
<feature type="transmembrane region" description="Helical" evidence="7">
    <location>
        <begin position="136"/>
        <end position="164"/>
    </location>
</feature>
<feature type="transmembrane region" description="Helical" evidence="7">
    <location>
        <begin position="176"/>
        <end position="202"/>
    </location>
</feature>
<feature type="transmembrane region" description="Helical" evidence="7">
    <location>
        <begin position="58"/>
        <end position="83"/>
    </location>
</feature>
<dbReference type="OrthoDB" id="9803065at2"/>
<dbReference type="EMBL" id="FNAQ01000008">
    <property type="protein sequence ID" value="SDE34007.1"/>
    <property type="molecule type" value="Genomic_DNA"/>
</dbReference>
<evidence type="ECO:0000256" key="6">
    <source>
        <dbReference type="ARBA" id="ARBA00023136"/>
    </source>
</evidence>
<feature type="transmembrane region" description="Helical" evidence="7">
    <location>
        <begin position="214"/>
        <end position="235"/>
    </location>
</feature>
<dbReference type="InterPro" id="IPR003834">
    <property type="entry name" value="Cyt_c_assmbl_TM_dom"/>
</dbReference>
<name>A0A1G7C3Y0_9BACT</name>
<gene>
    <name evidence="9" type="ORF">SAMN05661003_10862</name>
</gene>
<feature type="transmembrane region" description="Helical" evidence="7">
    <location>
        <begin position="12"/>
        <end position="37"/>
    </location>
</feature>
<sequence>MLTDSGDVTFWIAFSAGLLSFFSPCVLPLIPSFITYITGISFGELKQDHPTAQMRWRVASHCLAFVAGFSTVFVLLGALAGLVSASMQHLVEEGLLWIQRGGGLLVFLFGIHMTGLFHFGVLLGDKRVTVRNKPSSYFGSFLVGLAFAAGWTPCIGPILGAILAMAAGTSNDTRQAIALLAVYSAGLGIPFLLAGLLFHSFLNFFNRFRKHIRLLEITTGALMMAVGVLLFFNLFGDLSAWLYSVLPL</sequence>
<organism evidence="9 10">
    <name type="scientific">Desulfuromonas thiophila</name>
    <dbReference type="NCBI Taxonomy" id="57664"/>
    <lineage>
        <taxon>Bacteria</taxon>
        <taxon>Pseudomonadati</taxon>
        <taxon>Thermodesulfobacteriota</taxon>
        <taxon>Desulfuromonadia</taxon>
        <taxon>Desulfuromonadales</taxon>
        <taxon>Desulfuromonadaceae</taxon>
        <taxon>Desulfuromonas</taxon>
    </lineage>
</organism>
<dbReference type="AlphaFoldDB" id="A0A1G7C3Y0"/>
<feature type="transmembrane region" description="Helical" evidence="7">
    <location>
        <begin position="103"/>
        <end position="124"/>
    </location>
</feature>
<evidence type="ECO:0000256" key="5">
    <source>
        <dbReference type="ARBA" id="ARBA00022989"/>
    </source>
</evidence>
<dbReference type="STRING" id="57664.SAMN05661003_10862"/>
<accession>A0A1G7C3Y0</accession>
<comment type="subcellular location">
    <subcellularLocation>
        <location evidence="1">Membrane</location>
        <topology evidence="1">Multi-pass membrane protein</topology>
    </subcellularLocation>
</comment>
<proteinExistence type="inferred from homology"/>
<evidence type="ECO:0000259" key="8">
    <source>
        <dbReference type="Pfam" id="PF02683"/>
    </source>
</evidence>
<comment type="similarity">
    <text evidence="2">Belongs to the DsbD family.</text>
</comment>